<evidence type="ECO:0000313" key="3">
    <source>
        <dbReference type="Proteomes" id="UP001642520"/>
    </source>
</evidence>
<organism evidence="2 3">
    <name type="scientific">Xylocopa violacea</name>
    <name type="common">Violet carpenter bee</name>
    <name type="synonym">Apis violacea</name>
    <dbReference type="NCBI Taxonomy" id="135666"/>
    <lineage>
        <taxon>Eukaryota</taxon>
        <taxon>Metazoa</taxon>
        <taxon>Ecdysozoa</taxon>
        <taxon>Arthropoda</taxon>
        <taxon>Hexapoda</taxon>
        <taxon>Insecta</taxon>
        <taxon>Pterygota</taxon>
        <taxon>Neoptera</taxon>
        <taxon>Endopterygota</taxon>
        <taxon>Hymenoptera</taxon>
        <taxon>Apocrita</taxon>
        <taxon>Aculeata</taxon>
        <taxon>Apoidea</taxon>
        <taxon>Anthophila</taxon>
        <taxon>Apidae</taxon>
        <taxon>Xylocopa</taxon>
        <taxon>Xylocopa</taxon>
    </lineage>
</organism>
<dbReference type="EMBL" id="CAXAJV020001281">
    <property type="protein sequence ID" value="CAL7934731.1"/>
    <property type="molecule type" value="Genomic_DNA"/>
</dbReference>
<sequence>MSKLRLPINYKSLELELEESLKADELYKLQNDAKLRAMEQNVPTYEDFRQMVNAAHLKPLNRDNVKTKINKSWNPLAR</sequence>
<comment type="caution">
    <text evidence="2">The sequence shown here is derived from an EMBL/GenBank/DDBJ whole genome shotgun (WGS) entry which is preliminary data.</text>
</comment>
<dbReference type="InterPro" id="IPR042422">
    <property type="entry name" value="CC103"/>
</dbReference>
<evidence type="ECO:0000259" key="1">
    <source>
        <dbReference type="Pfam" id="PF15867"/>
    </source>
</evidence>
<name>A0ABP1N324_XYLVO</name>
<accession>A0ABP1N324</accession>
<proteinExistence type="predicted"/>
<dbReference type="InterPro" id="IPR031733">
    <property type="entry name" value="Dynein_attach_N"/>
</dbReference>
<dbReference type="Proteomes" id="UP001642520">
    <property type="component" value="Unassembled WGS sequence"/>
</dbReference>
<reference evidence="2 3" key="1">
    <citation type="submission" date="2024-08" db="EMBL/GenBank/DDBJ databases">
        <authorList>
            <person name="Will J Nash"/>
            <person name="Angela Man"/>
            <person name="Seanna McTaggart"/>
            <person name="Kendall Baker"/>
            <person name="Tom Barker"/>
            <person name="Leah Catchpole"/>
            <person name="Alex Durrant"/>
            <person name="Karim Gharbi"/>
            <person name="Naomi Irish"/>
            <person name="Gemy Kaithakottil"/>
            <person name="Debby Ku"/>
            <person name="Aaliyah Providence"/>
            <person name="Felix Shaw"/>
            <person name="David Swarbreck"/>
            <person name="Chris Watkins"/>
            <person name="Ann M. McCartney"/>
            <person name="Giulio Formenti"/>
            <person name="Alice Mouton"/>
            <person name="Noel Vella"/>
            <person name="Bjorn M von Reumont"/>
            <person name="Adriana Vella"/>
            <person name="Wilfried Haerty"/>
        </authorList>
    </citation>
    <scope>NUCLEOTIDE SEQUENCE [LARGE SCALE GENOMIC DNA]</scope>
</reference>
<dbReference type="Pfam" id="PF15867">
    <property type="entry name" value="Dynein_attach_N"/>
    <property type="match status" value="1"/>
</dbReference>
<dbReference type="PANTHER" id="PTHR28572:SF1">
    <property type="entry name" value="COILED-COIL DOMAIN-CONTAINING PROTEIN 103"/>
    <property type="match status" value="1"/>
</dbReference>
<protein>
    <recommendedName>
        <fullName evidence="1">Dynein attachment factor N-terminal domain-containing protein</fullName>
    </recommendedName>
</protein>
<feature type="domain" description="Dynein attachment factor N-terminal" evidence="1">
    <location>
        <begin position="8"/>
        <end position="74"/>
    </location>
</feature>
<dbReference type="PANTHER" id="PTHR28572">
    <property type="entry name" value="COILED-COIL DOMAIN-CONTAINING PROTEIN 103"/>
    <property type="match status" value="1"/>
</dbReference>
<keyword evidence="3" id="KW-1185">Reference proteome</keyword>
<evidence type="ECO:0000313" key="2">
    <source>
        <dbReference type="EMBL" id="CAL7934731.1"/>
    </source>
</evidence>
<gene>
    <name evidence="2" type="ORF">XYLVIOL_LOCUS1190</name>
</gene>